<proteinExistence type="predicted"/>
<evidence type="ECO:0000313" key="2">
    <source>
        <dbReference type="Proteomes" id="UP001207654"/>
    </source>
</evidence>
<name>A0ABT4A5D3_9BACT</name>
<accession>A0ABT4A5D3</accession>
<dbReference type="EMBL" id="JAPNKA010000001">
    <property type="protein sequence ID" value="MCY1076848.1"/>
    <property type="molecule type" value="Genomic_DNA"/>
</dbReference>
<reference evidence="1 2" key="1">
    <citation type="submission" date="2022-11" db="EMBL/GenBank/DDBJ databases">
        <title>Minimal conservation of predation-associated metabolite biosynthetic gene clusters underscores biosynthetic potential of Myxococcota including descriptions for ten novel species: Archangium lansinium sp. nov., Myxococcus landrumus sp. nov., Nannocystis bai.</title>
        <authorList>
            <person name="Ahearne A."/>
            <person name="Stevens C."/>
            <person name="Phillips K."/>
        </authorList>
    </citation>
    <scope>NUCLEOTIDE SEQUENCE [LARGE SCALE GENOMIC DNA]</scope>
    <source>
        <strain evidence="1 2">MIWBW</strain>
    </source>
</reference>
<evidence type="ECO:0008006" key="3">
    <source>
        <dbReference type="Google" id="ProtNLM"/>
    </source>
</evidence>
<evidence type="ECO:0000313" key="1">
    <source>
        <dbReference type="EMBL" id="MCY1076848.1"/>
    </source>
</evidence>
<protein>
    <recommendedName>
        <fullName evidence="3">Secreted protein</fullName>
    </recommendedName>
</protein>
<comment type="caution">
    <text evidence="1">The sequence shown here is derived from an EMBL/GenBank/DDBJ whole genome shotgun (WGS) entry which is preliminary data.</text>
</comment>
<sequence>MQLFLRLIAILIMLTTGGVFQTLAFASDGVEACADEEEGDECADCALDCGVCLCCPLRAAPASPVVELPAEASLVEPVLASVSEHAPSGVGVDIFQPPRA</sequence>
<organism evidence="1 2">
    <name type="scientific">Archangium lansingense</name>
    <dbReference type="NCBI Taxonomy" id="2995310"/>
    <lineage>
        <taxon>Bacteria</taxon>
        <taxon>Pseudomonadati</taxon>
        <taxon>Myxococcota</taxon>
        <taxon>Myxococcia</taxon>
        <taxon>Myxococcales</taxon>
        <taxon>Cystobacterineae</taxon>
        <taxon>Archangiaceae</taxon>
        <taxon>Archangium</taxon>
    </lineage>
</organism>
<dbReference type="Proteomes" id="UP001207654">
    <property type="component" value="Unassembled WGS sequence"/>
</dbReference>
<keyword evidence="2" id="KW-1185">Reference proteome</keyword>
<gene>
    <name evidence="1" type="ORF">OV287_20425</name>
</gene>
<dbReference type="RefSeq" id="WP_267535709.1">
    <property type="nucleotide sequence ID" value="NZ_JAPNKA010000001.1"/>
</dbReference>